<name>A0ABU5ZTP2_9FLAO</name>
<comment type="caution">
    <text evidence="1">The sequence shown here is derived from an EMBL/GenBank/DDBJ whole genome shotgun (WGS) entry which is preliminary data.</text>
</comment>
<dbReference type="InterPro" id="IPR043519">
    <property type="entry name" value="NT_sf"/>
</dbReference>
<dbReference type="Pfam" id="PF04229">
    <property type="entry name" value="GrpB"/>
    <property type="match status" value="1"/>
</dbReference>
<dbReference type="PROSITE" id="PS51257">
    <property type="entry name" value="PROKAR_LIPOPROTEIN"/>
    <property type="match status" value="1"/>
</dbReference>
<keyword evidence="2" id="KW-1185">Reference proteome</keyword>
<dbReference type="RefSeq" id="WP_324179189.1">
    <property type="nucleotide sequence ID" value="NZ_BAABAW010000008.1"/>
</dbReference>
<dbReference type="Gene3D" id="3.30.460.10">
    <property type="entry name" value="Beta Polymerase, domain 2"/>
    <property type="match status" value="1"/>
</dbReference>
<gene>
    <name evidence="1" type="ORF">U6A24_06785</name>
</gene>
<organism evidence="1 2">
    <name type="scientific">Aquimarina gracilis</name>
    <dbReference type="NCBI Taxonomy" id="874422"/>
    <lineage>
        <taxon>Bacteria</taxon>
        <taxon>Pseudomonadati</taxon>
        <taxon>Bacteroidota</taxon>
        <taxon>Flavobacteriia</taxon>
        <taxon>Flavobacteriales</taxon>
        <taxon>Flavobacteriaceae</taxon>
        <taxon>Aquimarina</taxon>
    </lineage>
</organism>
<dbReference type="PANTHER" id="PTHR34822:SF1">
    <property type="entry name" value="GRPB FAMILY PROTEIN"/>
    <property type="match status" value="1"/>
</dbReference>
<protein>
    <submittedName>
        <fullName evidence="1">GrpB family protein</fullName>
    </submittedName>
</protein>
<reference evidence="1 2" key="1">
    <citation type="journal article" date="2013" name="Int. J. Syst. Evol. Microbiol.">
        <title>Aquimarina gracilis sp. nov., isolated from the gut microflora of a mussel, Mytilus coruscus, and emended description of Aquimarina spongiae.</title>
        <authorList>
            <person name="Park S.C."/>
            <person name="Choe H.N."/>
            <person name="Baik K.S."/>
            <person name="Seong C.N."/>
        </authorList>
    </citation>
    <scope>NUCLEOTIDE SEQUENCE [LARGE SCALE GENOMIC DNA]</scope>
    <source>
        <strain evidence="1 2">PSC32</strain>
    </source>
</reference>
<dbReference type="SUPFAM" id="SSF81301">
    <property type="entry name" value="Nucleotidyltransferase"/>
    <property type="match status" value="1"/>
</dbReference>
<sequence>MKKRLLLLIITSFFISCKTEKKQIAENEIEINTQVISNENYELIKPVGESSAVLILFGGYPESANDIKRIGYTCLTEPNNDRDNYMILAKGYNLDGTCEQVFHVHACPQDHPMLEQIKFRDYLIQNSKRAKEYESLKINLSFKFKNDRSGYRNAKIKFIKETLNLTEEKNTGNTV</sequence>
<dbReference type="InterPro" id="IPR007344">
    <property type="entry name" value="GrpB/CoaE"/>
</dbReference>
<dbReference type="PANTHER" id="PTHR34822">
    <property type="entry name" value="GRPB DOMAIN PROTEIN (AFU_ORTHOLOGUE AFUA_1G01530)"/>
    <property type="match status" value="1"/>
</dbReference>
<accession>A0ABU5ZTP2</accession>
<proteinExistence type="predicted"/>
<dbReference type="EMBL" id="JAYKLX010000003">
    <property type="protein sequence ID" value="MEB3345156.1"/>
    <property type="molecule type" value="Genomic_DNA"/>
</dbReference>
<evidence type="ECO:0000313" key="1">
    <source>
        <dbReference type="EMBL" id="MEB3345156.1"/>
    </source>
</evidence>
<dbReference type="Proteomes" id="UP001327027">
    <property type="component" value="Unassembled WGS sequence"/>
</dbReference>
<evidence type="ECO:0000313" key="2">
    <source>
        <dbReference type="Proteomes" id="UP001327027"/>
    </source>
</evidence>